<protein>
    <submittedName>
        <fullName evidence="1">Uncharacterized protein</fullName>
    </submittedName>
</protein>
<evidence type="ECO:0000313" key="1">
    <source>
        <dbReference type="EMBL" id="MBO2011921.1"/>
    </source>
</evidence>
<reference evidence="1 2" key="1">
    <citation type="submission" date="2021-03" db="EMBL/GenBank/DDBJ databases">
        <authorList>
            <person name="Kim M.K."/>
        </authorList>
    </citation>
    <scope>NUCLEOTIDE SEQUENCE [LARGE SCALE GENOMIC DNA]</scope>
    <source>
        <strain evidence="1 2">BT442</strain>
    </source>
</reference>
<keyword evidence="2" id="KW-1185">Reference proteome</keyword>
<dbReference type="Proteomes" id="UP000664369">
    <property type="component" value="Unassembled WGS sequence"/>
</dbReference>
<proteinExistence type="predicted"/>
<dbReference type="EMBL" id="JAGETZ010000013">
    <property type="protein sequence ID" value="MBO2011921.1"/>
    <property type="molecule type" value="Genomic_DNA"/>
</dbReference>
<name>A0ABS3QKZ3_9BACT</name>
<gene>
    <name evidence="1" type="ORF">J4E00_22845</name>
</gene>
<comment type="caution">
    <text evidence="1">The sequence shown here is derived from an EMBL/GenBank/DDBJ whole genome shotgun (WGS) entry which is preliminary data.</text>
</comment>
<sequence length="334" mass="36721">MAPALSAPAQRGLDISRQHFPAAAAQLDAVLPHLLKPLLTDKADPARWSTSLLTDGGYPFEFTCTTLNDSIRYTLEVAPAREEPARRLSQARELVEPLLGRSLADDPLLALLTQIQAPSGLRYGAWLGVRHSAHDTAYKLYAEVPPAGQATALAYLNARLQRPVGVQGRAIVLQMIGWYPATGELEFYFRVDELRPWELPALMQPQGLESNYKTVLDAFQLAYGRPMHQELPGPIFGFSYTLPAQDPAPRLFSFYTFAETMFGADAYAHRKLGRYFEKCGVDMAYYHDLSGPTAAHEGHWMHHGMFGVTVGLGTPAISHIGLRPPGAGLGHSNE</sequence>
<accession>A0ABS3QKZ3</accession>
<evidence type="ECO:0000313" key="2">
    <source>
        <dbReference type="Proteomes" id="UP000664369"/>
    </source>
</evidence>
<dbReference type="RefSeq" id="WP_208177604.1">
    <property type="nucleotide sequence ID" value="NZ_JAGETZ010000013.1"/>
</dbReference>
<organism evidence="1 2">
    <name type="scientific">Hymenobacter negativus</name>
    <dbReference type="NCBI Taxonomy" id="2795026"/>
    <lineage>
        <taxon>Bacteria</taxon>
        <taxon>Pseudomonadati</taxon>
        <taxon>Bacteroidota</taxon>
        <taxon>Cytophagia</taxon>
        <taxon>Cytophagales</taxon>
        <taxon>Hymenobacteraceae</taxon>
        <taxon>Hymenobacter</taxon>
    </lineage>
</organism>